<evidence type="ECO:0000313" key="4">
    <source>
        <dbReference type="Proteomes" id="UP001152797"/>
    </source>
</evidence>
<dbReference type="OrthoDB" id="407343at2759"/>
<accession>A0A9P1C628</accession>
<name>A0A9P1C628_9DINO</name>
<reference evidence="3 4" key="2">
    <citation type="submission" date="2024-05" db="EMBL/GenBank/DDBJ databases">
        <authorList>
            <person name="Chen Y."/>
            <person name="Shah S."/>
            <person name="Dougan E. K."/>
            <person name="Thang M."/>
            <person name="Chan C."/>
        </authorList>
    </citation>
    <scope>NUCLEOTIDE SEQUENCE [LARGE SCALE GENOMIC DNA]</scope>
</reference>
<dbReference type="EMBL" id="CAMXCT020000986">
    <property type="protein sequence ID" value="CAL1138768.1"/>
    <property type="molecule type" value="Genomic_DNA"/>
</dbReference>
<protein>
    <submittedName>
        <fullName evidence="2">Uncharacterized protein</fullName>
    </submittedName>
</protein>
<comment type="caution">
    <text evidence="2">The sequence shown here is derived from an EMBL/GenBank/DDBJ whole genome shotgun (WGS) entry which is preliminary data.</text>
</comment>
<evidence type="ECO:0000313" key="3">
    <source>
        <dbReference type="EMBL" id="CAL4772705.1"/>
    </source>
</evidence>
<dbReference type="EMBL" id="CAMXCT010000986">
    <property type="protein sequence ID" value="CAI3985393.1"/>
    <property type="molecule type" value="Genomic_DNA"/>
</dbReference>
<organism evidence="2">
    <name type="scientific">Cladocopium goreaui</name>
    <dbReference type="NCBI Taxonomy" id="2562237"/>
    <lineage>
        <taxon>Eukaryota</taxon>
        <taxon>Sar</taxon>
        <taxon>Alveolata</taxon>
        <taxon>Dinophyceae</taxon>
        <taxon>Suessiales</taxon>
        <taxon>Symbiodiniaceae</taxon>
        <taxon>Cladocopium</taxon>
    </lineage>
</organism>
<feature type="region of interest" description="Disordered" evidence="1">
    <location>
        <begin position="1428"/>
        <end position="1481"/>
    </location>
</feature>
<feature type="region of interest" description="Disordered" evidence="1">
    <location>
        <begin position="1061"/>
        <end position="1081"/>
    </location>
</feature>
<evidence type="ECO:0000256" key="1">
    <source>
        <dbReference type="SAM" id="MobiDB-lite"/>
    </source>
</evidence>
<proteinExistence type="predicted"/>
<sequence>MGGTSSHAIDVRVTDRKSLTKELCLRRKDYESMQHRYVVEGLTNQPENSRNRVAELLHRAAIRDPEICQGGENSQVFMEASMLPLVISFLFGGALIRCFEVCPLWFVVYYKTLDQVFSKIDKGFKQYYGQSLHLEYARTDWSPVHVAEAGIRIDRILIARVTSNHVNHCTKVSYGYAYKSGQLAEEEENNNNKGYEDKTDPFECSFKFDTFSRGTSRSFWIHKDICRFHGDETRVAATPNITPVCVNDRIEIAVNLFNAMGLVDVDRVRWRPLEIFPVQERQCPIEQELFDWYDLDSFQSQSVERLQIPDFFSVQLRHISTEYAGIDVAVSRTQLRADAQGVVPQADRILGSRFEVLPRSSPIILPLKRVGLQHDRFTKIQLRQGDSILLYIRLGLEREDGALILHGYRMQWQRIIDAKAVMGITRSRWLAVAVRVHSHVNTAPFPPWVFPQDHKIDHAQFLLPWNQKNLDALAITDEICRVASDPRKAGRTILAKSPAQVMQQRLYDTNMILPPFMARYGSQHELSDTHLNDHSYYGFFLAQPQLKHGGRLFHPAEIGLLHGAFDWMFVDDDLHHSWLVIGNSILPFHALIPLTHVINAFLPTKILPNQVLDRFIKYRLSTSTVQVTLMNGGALYTNEDHMPDGPFLESAQSLAGFVHAMDPLAVWLPRVGVSSLKQCTSMSKQPQPEVSQPASVISVPSSIEPTVPFAVVLQAVITADAFEQRFWYSSDLPAQSIRAPWNHVFECVFPKDMETTTILHLPEDNTTHAHENNSRDLAQILVDQQLTLYKCDPKIPLLSHDDVADMGKDLYDQFGLLTNAQMPEDSVLVTTQAITHQVYQGDILRLLAALDLITTQISWDYNLDAMVLHLHGESQCTEVVANFWMQVMTHETEQLFGRSCEKTVYASGIMLQFLPQRTHGVIPPKAFDIAMSVLAFRSLLSAVLKAYEGPFTHKVLIKWLCRPLWTEELPKEITAGIIIKLLHFALQPTNGVTEHRLVHLSKQVMPAVEIGTLDKQASRDAIVIHVVMRLQGGGGNTGSQKLTALLALLKEASIAVPALPTPQTRKQAQGMPWQKPKKHKGDSMIDPSEYSFIPGFFQNQDTSPCAQLDTIRPQATGVAIASPAQSATWLTAQEKISSDELALLIVGKPPATTMQGVEITVPCHNRDGQMVLLHCHLFQLGTKDVTFQQGDPHMVMADKCALVALTLYKTDFTGEHWTDALQRTVPFIRQILDKEGLGEHVLSIWGRSFRNERAACSPLQALTLQVHCSVLEDKLPKLLAKSGFNKLYCTPKTADGRLDTTYRVLWLADSGQAAVYSAKVANSLGLVKGKKTLGLRFRASDFDSAWAILCPGQPMPGQKAGELVFRVDGLPFGVTTTMIDTWAQKIKWNCQAVRALGPQAMLVRSDEQPPPGVAMFNTQAVLIRHLPPRTRQSAPLMVGPRSAKPKDATKDHNPDPWAAWQGPRLQAPPGPAAGNRSIDGPTETRLAAQDQKLQHIEKQLQTLAASSEQFARQTEERFAAAEEREQRQSKQVAESMEAIRQDLDRSLHAAFHKSTQAMDERMSELKHLLISTKRPPPDNMVAAPSPHQPCSSTEAIKPCQRYDLKFTCICPGAAVDKLLAILTSFGNLGCAFTSIAGTVGVMRYHVVECAVDIAYRRTQVQNGTPWTATQAKIKQVRRVKALYHRLCVAQNTNHYSKWNELHQEWQAILRSKAFGKSFVQWCQNMPELGPAPLAVPSTEYLHVMLQLLQHLTDIEIAFDAKLQKDRQAHARHLDRTYRGHAMAYARIKEQAMPPVSQMKSQITEEAVVVPQPDGQLLAFCHNPKQFDMAATDILRLLTDYWLPFWNDDRAHAADPGAFEQLLQELPQTIPGPALDLTVRPITILPQLYRLWGRVCTRQLLGLSYRCRGPAGVLAYTLSKIGWSFTSQGCVQVGPGLALPLITTSAKVFQRFAMQAWDQDVMLHHSDRKKLRMLRLNTPDTRQVLATFTEGEQLQLAQELSLGFQTESQKQKWADDADGVEASGQGLRNGKDMEKTTTTWFWRLNLTLSSRGSALAKTASCLEVVSGRPVLVDCDLKADDGTDANEASESASTAGLWAGADSNVLMFGCSVTAARGAGISLPGSACMVRHLDALLTPLRRPSG</sequence>
<gene>
    <name evidence="2" type="ORF">C1SCF055_LOCUS12844</name>
</gene>
<evidence type="ECO:0000313" key="2">
    <source>
        <dbReference type="EMBL" id="CAI3985393.1"/>
    </source>
</evidence>
<feature type="compositionally biased region" description="Basic and acidic residues" evidence="1">
    <location>
        <begin position="1444"/>
        <end position="1454"/>
    </location>
</feature>
<dbReference type="EMBL" id="CAMXCT030000986">
    <property type="protein sequence ID" value="CAL4772705.1"/>
    <property type="molecule type" value="Genomic_DNA"/>
</dbReference>
<feature type="region of interest" description="Disordered" evidence="1">
    <location>
        <begin position="1572"/>
        <end position="1592"/>
    </location>
</feature>
<feature type="compositionally biased region" description="Basic and acidic residues" evidence="1">
    <location>
        <begin position="1513"/>
        <end position="1528"/>
    </location>
</feature>
<dbReference type="Proteomes" id="UP001152797">
    <property type="component" value="Unassembled WGS sequence"/>
</dbReference>
<keyword evidence="4" id="KW-1185">Reference proteome</keyword>
<reference evidence="2" key="1">
    <citation type="submission" date="2022-10" db="EMBL/GenBank/DDBJ databases">
        <authorList>
            <person name="Chen Y."/>
            <person name="Dougan E. K."/>
            <person name="Chan C."/>
            <person name="Rhodes N."/>
            <person name="Thang M."/>
        </authorList>
    </citation>
    <scope>NUCLEOTIDE SEQUENCE</scope>
</reference>
<feature type="region of interest" description="Disordered" evidence="1">
    <location>
        <begin position="1507"/>
        <end position="1535"/>
    </location>
</feature>